<reference evidence="10" key="8">
    <citation type="submission" date="2020-10" db="EMBL/GenBank/DDBJ databases">
        <authorList>
            <consortium name="NCBI Pathogen Detection Project"/>
        </authorList>
    </citation>
    <scope>NUCLEOTIDE SEQUENCE</scope>
    <source>
        <strain evidence="9">09CEB371LM</strain>
        <strain evidence="10">SFBRL218_S4</strain>
    </source>
</reference>
<evidence type="ECO:0000313" key="9">
    <source>
        <dbReference type="EMBL" id="HAA8053677.1"/>
    </source>
</evidence>
<dbReference type="Proteomes" id="UP000853596">
    <property type="component" value="Unassembled WGS sequence"/>
</dbReference>
<gene>
    <name evidence="3" type="ORF">AB917_02845</name>
    <name evidence="1" type="ORF">ARY78_05350</name>
    <name evidence="2" type="ORF">CA369_10495</name>
    <name evidence="4" type="ORF">CW845_05875</name>
    <name evidence="11" type="ORF">DYZ80_01737</name>
    <name evidence="5" type="ORF">E5F58_08475</name>
    <name evidence="6" type="ORF">E5H26_00310</name>
    <name evidence="7" type="ORF">F6515_01900</name>
    <name evidence="8" type="ORF">FV747_09205</name>
    <name evidence="12" type="ORF">FZW98_04635</name>
    <name evidence="9" type="ORF">GHH22_10960</name>
    <name evidence="10" type="ORF">IP987_001067</name>
</gene>
<evidence type="ECO:0000313" key="4">
    <source>
        <dbReference type="EMBL" id="EAG9387007.1"/>
    </source>
</evidence>
<dbReference type="Proteomes" id="UP000272537">
    <property type="component" value="Unassembled WGS sequence"/>
</dbReference>
<reference evidence="11 13" key="1">
    <citation type="journal article" date="2018" name="BMC Genomics">
        <title>Genes significantly associated with lineage II food isolates of Listeria monocytogenes.</title>
        <authorList>
            <person name="Pirone-Davies C."/>
            <person name="Chen Y."/>
            <person name="Pightling A."/>
            <person name="Ryan G."/>
            <person name="Wang Y."/>
            <person name="Yao K."/>
            <person name="Hoffmann M."/>
            <person name="Allard M.W."/>
        </authorList>
    </citation>
    <scope>NUCLEOTIDE SEQUENCE [LARGE SCALE GENOMIC DNA]</scope>
    <source>
        <strain evidence="11 13">PNUSAL000550</strain>
    </source>
</reference>
<reference evidence="18 22" key="3">
    <citation type="submission" date="2019-04" db="EMBL/GenBank/DDBJ databases">
        <authorList>
            <consortium name="GenomeTrakr network: Whole genome sequencing for foodborne pathogen traceback"/>
        </authorList>
    </citation>
    <scope>NUCLEOTIDE SEQUENCE [LARGE SCALE GENOMIC DNA]</scope>
    <source>
        <strain evidence="3 22">CFSAN004300</strain>
        <strain evidence="4 18">CFSAN072474</strain>
    </source>
</reference>
<dbReference type="Proteomes" id="UP000489121">
    <property type="component" value="Unassembled WGS sequence"/>
</dbReference>
<evidence type="ECO:0000313" key="14">
    <source>
        <dbReference type="Proteomes" id="UP000322220"/>
    </source>
</evidence>
<accession>A0A0B8RH39</accession>
<dbReference type="EMBL" id="AABGVJ010000001">
    <property type="protein sequence ID" value="EAH4371136.1"/>
    <property type="molecule type" value="Genomic_DNA"/>
</dbReference>
<reference evidence="12 14" key="5">
    <citation type="submission" date="2019-08" db="EMBL/GenBank/DDBJ databases">
        <title>Soil Listeria distribution.</title>
        <authorList>
            <person name="Liao J."/>
        </authorList>
    </citation>
    <scope>NUCLEOTIDE SEQUENCE [LARGE SCALE GENOMIC DNA]</scope>
    <source>
        <strain evidence="12 14">IN-RH-2-BL1</strain>
    </source>
</reference>
<dbReference type="Proteomes" id="UP000527632">
    <property type="component" value="Unassembled WGS sequence"/>
</dbReference>
<dbReference type="Proteomes" id="UP000548278">
    <property type="component" value="Unassembled WGS sequence"/>
</dbReference>
<evidence type="ECO:0000313" key="18">
    <source>
        <dbReference type="Proteomes" id="UP000522199"/>
    </source>
</evidence>
<evidence type="ECO:0000313" key="11">
    <source>
        <dbReference type="EMBL" id="RKA08544.1"/>
    </source>
</evidence>
<dbReference type="EMBL" id="AANEHK010000007">
    <property type="protein sequence ID" value="EDO0986173.1"/>
    <property type="molecule type" value="Genomic_DNA"/>
</dbReference>
<evidence type="ECO:0000313" key="15">
    <source>
        <dbReference type="Proteomes" id="UP000365297"/>
    </source>
</evidence>
<reference evidence="19 21" key="4">
    <citation type="submission" date="2019-04" db="EMBL/GenBank/DDBJ databases">
        <authorList>
            <consortium name="GenomeTrakr: Next Generation Sequencing Network for Food Pathogen Tracability"/>
        </authorList>
    </citation>
    <scope>NUCLEOTIDE SEQUENCE [LARGE SCALE GENOMIC DNA]</scope>
    <source>
        <strain evidence="2 20">CFSAN063727</strain>
        <strain evidence="1 15">FDA00007096</strain>
        <strain evidence="5 19">LS1344</strain>
        <strain evidence="6 21">LS1419</strain>
    </source>
</reference>
<dbReference type="EMBL" id="AABGUK010000003">
    <property type="protein sequence ID" value="EAH4242012.1"/>
    <property type="molecule type" value="Genomic_DNA"/>
</dbReference>
<reference evidence="10" key="2">
    <citation type="journal article" date="2018" name="Genome Biol.">
        <title>SKESA: strategic k-mer extension for scrupulous assemblies.</title>
        <authorList>
            <person name="Souvorov A."/>
            <person name="Agarwala R."/>
            <person name="Lipman D.J."/>
        </authorList>
    </citation>
    <scope>NUCLEOTIDE SEQUENCE</scope>
    <source>
        <strain evidence="9">09CEB371LM</strain>
        <strain evidence="10">SFBRL218_S4</strain>
    </source>
</reference>
<evidence type="ECO:0000313" key="10">
    <source>
        <dbReference type="EMBL" id="HAO5921882.1"/>
    </source>
</evidence>
<dbReference type="Proteomes" id="UP000322220">
    <property type="component" value="Unassembled WGS sequence"/>
</dbReference>
<evidence type="ECO:0000313" key="22">
    <source>
        <dbReference type="Proteomes" id="UP000548278"/>
    </source>
</evidence>
<protein>
    <submittedName>
        <fullName evidence="10">Sulfate transporter</fullName>
    </submittedName>
</protein>
<evidence type="ECO:0000313" key="6">
    <source>
        <dbReference type="EMBL" id="EAH4371136.1"/>
    </source>
</evidence>
<dbReference type="Proteomes" id="UP000840039">
    <property type="component" value="Unassembled WGS sequence"/>
</dbReference>
<name>A0A0B8RH39_LISMN</name>
<evidence type="ECO:0000313" key="20">
    <source>
        <dbReference type="Proteomes" id="UP000528151"/>
    </source>
</evidence>
<dbReference type="Proteomes" id="UP000540417">
    <property type="component" value="Unassembled WGS sequence"/>
</dbReference>
<evidence type="ECO:0000313" key="2">
    <source>
        <dbReference type="EMBL" id="EAG4462717.1"/>
    </source>
</evidence>
<sequence>MKKWEVFAVQNVEAAEEIISKLVSEGYEKEDISVLAKSKHNKNLETLAEKENIEIERPVNEEAFGIISGILQSLSGAIVIPQAYNPKYGALYAAGPFAKWFSKTDDKSVKRLLEDFDLTAEQVDKMIENLHADNILIFAR</sequence>
<proteinExistence type="predicted"/>
<evidence type="ECO:0000313" key="19">
    <source>
        <dbReference type="Proteomes" id="UP000527632"/>
    </source>
</evidence>
<evidence type="ECO:0000313" key="8">
    <source>
        <dbReference type="EMBL" id="EDO0986173.1"/>
    </source>
</evidence>
<dbReference type="EMBL" id="AABDGJ010000002">
    <property type="protein sequence ID" value="EAG6989518.1"/>
    <property type="molecule type" value="Genomic_DNA"/>
</dbReference>
<dbReference type="EMBL" id="AABEKY010000003">
    <property type="protein sequence ID" value="EAG9387007.1"/>
    <property type="molecule type" value="Genomic_DNA"/>
</dbReference>
<dbReference type="EMBL" id="AALGDA010000003">
    <property type="protein sequence ID" value="ECY9781740.1"/>
    <property type="molecule type" value="Genomic_DNA"/>
</dbReference>
<organism evidence="10">
    <name type="scientific">Listeria monocytogenes</name>
    <dbReference type="NCBI Taxonomy" id="1639"/>
    <lineage>
        <taxon>Bacteria</taxon>
        <taxon>Bacillati</taxon>
        <taxon>Bacillota</taxon>
        <taxon>Bacilli</taxon>
        <taxon>Bacillales</taxon>
        <taxon>Listeriaceae</taxon>
        <taxon>Listeria</taxon>
    </lineage>
</organism>
<evidence type="ECO:0000313" key="17">
    <source>
        <dbReference type="Proteomes" id="UP000489121"/>
    </source>
</evidence>
<dbReference type="EMBL" id="DAAEEB010000007">
    <property type="protein sequence ID" value="HAA8053677.1"/>
    <property type="molecule type" value="Genomic_DNA"/>
</dbReference>
<dbReference type="EMBL" id="AAAIXK010000002">
    <property type="protein sequence ID" value="EAC5549860.1"/>
    <property type="molecule type" value="Genomic_DNA"/>
</dbReference>
<dbReference type="EMBL" id="QXLS01000003">
    <property type="protein sequence ID" value="RKA08544.1"/>
    <property type="molecule type" value="Genomic_DNA"/>
</dbReference>
<dbReference type="EMBL" id="VTIK01000001">
    <property type="protein sequence ID" value="TYU56828.1"/>
    <property type="molecule type" value="Genomic_DNA"/>
</dbReference>
<dbReference type="EMBL" id="DABXZF010000007">
    <property type="protein sequence ID" value="HAO5921882.1"/>
    <property type="molecule type" value="Genomic_DNA"/>
</dbReference>
<dbReference type="Proteomes" id="UP000528151">
    <property type="component" value="Unassembled WGS sequence"/>
</dbReference>
<evidence type="ECO:0000313" key="7">
    <source>
        <dbReference type="EMBL" id="ECY9781740.1"/>
    </source>
</evidence>
<evidence type="ECO:0000313" key="5">
    <source>
        <dbReference type="EMBL" id="EAH4242012.1"/>
    </source>
</evidence>
<dbReference type="RefSeq" id="WP_003733223.1">
    <property type="nucleotide sequence ID" value="NC_021825.2"/>
</dbReference>
<dbReference type="Proteomes" id="UP000365297">
    <property type="component" value="Unassembled WGS sequence"/>
</dbReference>
<evidence type="ECO:0000313" key="16">
    <source>
        <dbReference type="Proteomes" id="UP000467536"/>
    </source>
</evidence>
<reference evidence="7 17" key="7">
    <citation type="submission" date="2019-09" db="EMBL/GenBank/DDBJ databases">
        <authorList>
            <consortium name="PulseNet: The National Subtyping Network for Foodborne Disease Surveillance"/>
            <person name="Tarr C.L."/>
            <person name="Trees E."/>
            <person name="Katz L.S."/>
            <person name="Carleton-Romer H.A."/>
            <person name="Stroika S."/>
            <person name="Kucerova Z."/>
            <person name="Roache K.F."/>
            <person name="Sabol A.L."/>
            <person name="Besser J."/>
            <person name="Gerner-Smidt P."/>
        </authorList>
    </citation>
    <scope>NUCLEOTIDE SEQUENCE [LARGE SCALE GENOMIC DNA]</scope>
    <source>
        <strain evidence="7 17">PNUSAL005692</strain>
    </source>
</reference>
<dbReference type="Proteomes" id="UP000467536">
    <property type="component" value="Unassembled WGS sequence"/>
</dbReference>
<evidence type="ECO:0000313" key="1">
    <source>
        <dbReference type="EMBL" id="EAC5549860.1"/>
    </source>
</evidence>
<evidence type="ECO:0000313" key="13">
    <source>
        <dbReference type="Proteomes" id="UP000272537"/>
    </source>
</evidence>
<dbReference type="AlphaFoldDB" id="A0A0B8RH39"/>
<reference evidence="8 16" key="6">
    <citation type="submission" date="2019-08" db="EMBL/GenBank/DDBJ databases">
        <authorList>
            <person name="Ashton P.M."/>
            <person name="Dallman T."/>
            <person name="Nair S."/>
            <person name="De Pinna E."/>
            <person name="Peters T."/>
            <person name="Grant K."/>
        </authorList>
    </citation>
    <scope>NUCLEOTIDE SEQUENCE [LARGE SCALE GENOMIC DNA]</scope>
    <source>
        <strain evidence="8 16">788324</strain>
    </source>
</reference>
<dbReference type="EMBL" id="AABBZO010000011">
    <property type="protein sequence ID" value="EAG4462717.1"/>
    <property type="molecule type" value="Genomic_DNA"/>
</dbReference>
<dbReference type="Proteomes" id="UP000522199">
    <property type="component" value="Unassembled WGS sequence"/>
</dbReference>
<comment type="caution">
    <text evidence="10">The sequence shown here is derived from an EMBL/GenBank/DDBJ whole genome shotgun (WGS) entry which is preliminary data.</text>
</comment>
<evidence type="ECO:0000313" key="3">
    <source>
        <dbReference type="EMBL" id="EAG6989518.1"/>
    </source>
</evidence>
<evidence type="ECO:0000313" key="21">
    <source>
        <dbReference type="Proteomes" id="UP000540417"/>
    </source>
</evidence>
<dbReference type="KEGG" id="lmok:CQ02_08410"/>
<evidence type="ECO:0000313" key="12">
    <source>
        <dbReference type="EMBL" id="TYU56828.1"/>
    </source>
</evidence>